<dbReference type="Proteomes" id="UP001060085">
    <property type="component" value="Linkage Group LG02"/>
</dbReference>
<dbReference type="EMBL" id="CM044702">
    <property type="protein sequence ID" value="KAI5676797.1"/>
    <property type="molecule type" value="Genomic_DNA"/>
</dbReference>
<gene>
    <name evidence="1" type="ORF">M9H77_07747</name>
</gene>
<protein>
    <submittedName>
        <fullName evidence="1">Uncharacterized protein</fullName>
    </submittedName>
</protein>
<accession>A0ACC0BW26</accession>
<name>A0ACC0BW26_CATRO</name>
<evidence type="ECO:0000313" key="1">
    <source>
        <dbReference type="EMBL" id="KAI5676797.1"/>
    </source>
</evidence>
<comment type="caution">
    <text evidence="1">The sequence shown here is derived from an EMBL/GenBank/DDBJ whole genome shotgun (WGS) entry which is preliminary data.</text>
</comment>
<sequence>MRFSSKGYQYSTYNDAALIHQSPLRPILEDLLSKYIDSANVGVKRIEAVLRSQTASFQNMENHIKVIAKRIVQEPLSHIPSNKVTLWDVEEQVMTFPMFMDDDDEIAQELEEFTFLEEEEIQQEIIQKKARRSPIIRRTSSDYK</sequence>
<evidence type="ECO:0000313" key="2">
    <source>
        <dbReference type="Proteomes" id="UP001060085"/>
    </source>
</evidence>
<proteinExistence type="predicted"/>
<reference evidence="2" key="1">
    <citation type="journal article" date="2023" name="Nat. Plants">
        <title>Single-cell RNA sequencing provides a high-resolution roadmap for understanding the multicellular compartmentation of specialized metabolism.</title>
        <authorList>
            <person name="Sun S."/>
            <person name="Shen X."/>
            <person name="Li Y."/>
            <person name="Li Y."/>
            <person name="Wang S."/>
            <person name="Li R."/>
            <person name="Zhang H."/>
            <person name="Shen G."/>
            <person name="Guo B."/>
            <person name="Wei J."/>
            <person name="Xu J."/>
            <person name="St-Pierre B."/>
            <person name="Chen S."/>
            <person name="Sun C."/>
        </authorList>
    </citation>
    <scope>NUCLEOTIDE SEQUENCE [LARGE SCALE GENOMIC DNA]</scope>
</reference>
<organism evidence="1 2">
    <name type="scientific">Catharanthus roseus</name>
    <name type="common">Madagascar periwinkle</name>
    <name type="synonym">Vinca rosea</name>
    <dbReference type="NCBI Taxonomy" id="4058"/>
    <lineage>
        <taxon>Eukaryota</taxon>
        <taxon>Viridiplantae</taxon>
        <taxon>Streptophyta</taxon>
        <taxon>Embryophyta</taxon>
        <taxon>Tracheophyta</taxon>
        <taxon>Spermatophyta</taxon>
        <taxon>Magnoliopsida</taxon>
        <taxon>eudicotyledons</taxon>
        <taxon>Gunneridae</taxon>
        <taxon>Pentapetalae</taxon>
        <taxon>asterids</taxon>
        <taxon>lamiids</taxon>
        <taxon>Gentianales</taxon>
        <taxon>Apocynaceae</taxon>
        <taxon>Rauvolfioideae</taxon>
        <taxon>Vinceae</taxon>
        <taxon>Catharanthinae</taxon>
        <taxon>Catharanthus</taxon>
    </lineage>
</organism>
<keyword evidence="2" id="KW-1185">Reference proteome</keyword>